<dbReference type="AlphaFoldDB" id="A0A1S8X2X2"/>
<feature type="compositionally biased region" description="Polar residues" evidence="1">
    <location>
        <begin position="75"/>
        <end position="90"/>
    </location>
</feature>
<dbReference type="Proteomes" id="UP000243686">
    <property type="component" value="Unassembled WGS sequence"/>
</dbReference>
<accession>A0A1S8X2X2</accession>
<keyword evidence="3" id="KW-1185">Reference proteome</keyword>
<organism evidence="2 3">
    <name type="scientific">Opisthorchis viverrini</name>
    <name type="common">Southeast Asian liver fluke</name>
    <dbReference type="NCBI Taxonomy" id="6198"/>
    <lineage>
        <taxon>Eukaryota</taxon>
        <taxon>Metazoa</taxon>
        <taxon>Spiralia</taxon>
        <taxon>Lophotrochozoa</taxon>
        <taxon>Platyhelminthes</taxon>
        <taxon>Trematoda</taxon>
        <taxon>Digenea</taxon>
        <taxon>Opisthorchiida</taxon>
        <taxon>Opisthorchiata</taxon>
        <taxon>Opisthorchiidae</taxon>
        <taxon>Opisthorchis</taxon>
    </lineage>
</organism>
<dbReference type="EMBL" id="KV892309">
    <property type="protein sequence ID" value="OON21048.1"/>
    <property type="molecule type" value="Genomic_DNA"/>
</dbReference>
<proteinExistence type="predicted"/>
<protein>
    <submittedName>
        <fullName evidence="2">Uncharacterized protein</fullName>
    </submittedName>
</protein>
<evidence type="ECO:0000313" key="3">
    <source>
        <dbReference type="Proteomes" id="UP000243686"/>
    </source>
</evidence>
<feature type="non-terminal residue" evidence="2">
    <location>
        <position position="223"/>
    </location>
</feature>
<sequence length="223" mass="24808">MGTEVETNPFRPGGELSLEADSILKNSTILRDTVIINDPSLRRAANGSALGNETPQHPIKTSSHGDSLHAFPPRHTSNGPTPTDPSSLNEPITCEVVVGHVSSVPAPGSGEQQKIEHVRIQNTAKPTKCCVLQEYVNHSWDRSVFPLCSRLEATGPHWGLPVRKLQEYKGKSKKNKTIENEKKNTDYTFSSQRVMLDIREKISANEYEEVVQFEWITKSQPLL</sequence>
<feature type="region of interest" description="Disordered" evidence="1">
    <location>
        <begin position="46"/>
        <end position="90"/>
    </location>
</feature>
<evidence type="ECO:0000256" key="1">
    <source>
        <dbReference type="SAM" id="MobiDB-lite"/>
    </source>
</evidence>
<feature type="compositionally biased region" description="Polar residues" evidence="1">
    <location>
        <begin position="49"/>
        <end position="65"/>
    </location>
</feature>
<evidence type="ECO:0000313" key="2">
    <source>
        <dbReference type="EMBL" id="OON21048.1"/>
    </source>
</evidence>
<name>A0A1S8X2X2_OPIVI</name>
<reference evidence="2 3" key="1">
    <citation type="submission" date="2015-03" db="EMBL/GenBank/DDBJ databases">
        <title>Draft genome of the nematode, Opisthorchis viverrini.</title>
        <authorList>
            <person name="Mitreva M."/>
        </authorList>
    </citation>
    <scope>NUCLEOTIDE SEQUENCE [LARGE SCALE GENOMIC DNA]</scope>
    <source>
        <strain evidence="2">Khon Kaen</strain>
    </source>
</reference>
<gene>
    <name evidence="2" type="ORF">X801_03061</name>
</gene>